<dbReference type="InterPro" id="IPR016162">
    <property type="entry name" value="Ald_DH_N"/>
</dbReference>
<evidence type="ECO:0000259" key="5">
    <source>
        <dbReference type="Pfam" id="PF00171"/>
    </source>
</evidence>
<organism evidence="6 7">
    <name type="scientific">Tribonema minus</name>
    <dbReference type="NCBI Taxonomy" id="303371"/>
    <lineage>
        <taxon>Eukaryota</taxon>
        <taxon>Sar</taxon>
        <taxon>Stramenopiles</taxon>
        <taxon>Ochrophyta</taxon>
        <taxon>PX clade</taxon>
        <taxon>Xanthophyceae</taxon>
        <taxon>Tribonematales</taxon>
        <taxon>Tribonemataceae</taxon>
        <taxon>Tribonema</taxon>
    </lineage>
</organism>
<keyword evidence="4" id="KW-0520">NAD</keyword>
<evidence type="ECO:0000313" key="6">
    <source>
        <dbReference type="EMBL" id="KAG5177561.1"/>
    </source>
</evidence>
<evidence type="ECO:0000256" key="4">
    <source>
        <dbReference type="ARBA" id="ARBA00023027"/>
    </source>
</evidence>
<dbReference type="NCBIfam" id="TIGR01722">
    <property type="entry name" value="MMSDH"/>
    <property type="match status" value="1"/>
</dbReference>
<dbReference type="Pfam" id="PF00171">
    <property type="entry name" value="Aldedh"/>
    <property type="match status" value="1"/>
</dbReference>
<dbReference type="Proteomes" id="UP000664859">
    <property type="component" value="Unassembled WGS sequence"/>
</dbReference>
<dbReference type="FunFam" id="3.40.605.10:FF:000003">
    <property type="entry name" value="Methylmalonate-semialdehyde dehydrogenase [acylating]"/>
    <property type="match status" value="1"/>
</dbReference>
<feature type="domain" description="Aldehyde dehydrogenase" evidence="5">
    <location>
        <begin position="36"/>
        <end position="498"/>
    </location>
</feature>
<name>A0A835YMM3_9STRA</name>
<dbReference type="InterPro" id="IPR015590">
    <property type="entry name" value="Aldehyde_DH_dom"/>
</dbReference>
<evidence type="ECO:0000256" key="2">
    <source>
        <dbReference type="ARBA" id="ARBA00013048"/>
    </source>
</evidence>
<dbReference type="Gene3D" id="3.40.309.10">
    <property type="entry name" value="Aldehyde Dehydrogenase, Chain A, domain 2"/>
    <property type="match status" value="1"/>
</dbReference>
<evidence type="ECO:0000313" key="7">
    <source>
        <dbReference type="Proteomes" id="UP000664859"/>
    </source>
</evidence>
<dbReference type="GO" id="GO:0004491">
    <property type="term" value="F:methylmalonate-semialdehyde dehydrogenase (acylating, NAD) activity"/>
    <property type="evidence" value="ECO:0007669"/>
    <property type="project" value="UniProtKB-EC"/>
</dbReference>
<dbReference type="InterPro" id="IPR016161">
    <property type="entry name" value="Ald_DH/histidinol_DH"/>
</dbReference>
<keyword evidence="7" id="KW-1185">Reference proteome</keyword>
<dbReference type="GO" id="GO:0006210">
    <property type="term" value="P:thymine catabolic process"/>
    <property type="evidence" value="ECO:0007669"/>
    <property type="project" value="TreeGrafter"/>
</dbReference>
<dbReference type="InterPro" id="IPR016160">
    <property type="entry name" value="Ald_DH_CS_CYS"/>
</dbReference>
<sequence length="520" mass="55173">MLRPVASTKLMARLHFQSARRAAHIVPNRIGGELVPSKSSKLSDVRDPATQLLVCRVPESSDAEMAAAVRAAAEAFPAWRNTAVQARQRVMFKLQVLIRDNMEELARSITQEQGKTLADARGDVFRGLEVVEAAAGAAPLMMGETLEQLSGGLDTYSFRQPLGVCAGICPFNFPAMIPLWMFPMACVAGNTFVLKPSEKDPGASMMLAEMADQAGLPKGVLNIVHGAKDTVNFLCDAPEIRAISFVGSNVAGEHIHARATANGKRVQANLGAKNHVVIMPDADREAALNAVVGAAFGAAGQRCMALSVAVFVGEAKELLGDIVAKAKTLKVTGGFEEGADVGPMITKGAKERAERLIQEGVNYGAELVLDGRGVKPKGFEQGNFLGPTVLAGVTPANPAYTNEIFGPVLCCTCVNTLDQAIALINGNPYGNGTAIFTQSGAVARKFQYEIDVGQVGINVPVPVPLPMFSFTGSRRSFVGGQHFYGKQGIAFFTQTKTVTSSWQYKPLAGTSQMTTSFPTL</sequence>
<gene>
    <name evidence="6" type="ORF">JKP88DRAFT_270688</name>
</gene>
<dbReference type="Gene3D" id="3.40.605.10">
    <property type="entry name" value="Aldehyde Dehydrogenase, Chain A, domain 1"/>
    <property type="match status" value="1"/>
</dbReference>
<keyword evidence="3" id="KW-0560">Oxidoreductase</keyword>
<dbReference type="PANTHER" id="PTHR43866">
    <property type="entry name" value="MALONATE-SEMIALDEHYDE DEHYDROGENASE"/>
    <property type="match status" value="1"/>
</dbReference>
<dbReference type="GO" id="GO:0005739">
    <property type="term" value="C:mitochondrion"/>
    <property type="evidence" value="ECO:0007669"/>
    <property type="project" value="TreeGrafter"/>
</dbReference>
<dbReference type="GO" id="GO:0006574">
    <property type="term" value="P:L-valine catabolic process"/>
    <property type="evidence" value="ECO:0007669"/>
    <property type="project" value="TreeGrafter"/>
</dbReference>
<dbReference type="InterPro" id="IPR010061">
    <property type="entry name" value="MeMal-semiAld_DH"/>
</dbReference>
<dbReference type="PROSITE" id="PS00070">
    <property type="entry name" value="ALDEHYDE_DEHYDR_CYS"/>
    <property type="match status" value="1"/>
</dbReference>
<dbReference type="AlphaFoldDB" id="A0A835YMM3"/>
<dbReference type="EMBL" id="JAFCMP010000524">
    <property type="protein sequence ID" value="KAG5177561.1"/>
    <property type="molecule type" value="Genomic_DNA"/>
</dbReference>
<proteinExistence type="inferred from homology"/>
<dbReference type="InterPro" id="IPR016163">
    <property type="entry name" value="Ald_DH_C"/>
</dbReference>
<dbReference type="FunFam" id="3.40.309.10:FF:000002">
    <property type="entry name" value="Methylmalonate-semialdehyde dehydrogenase (Acylating)"/>
    <property type="match status" value="1"/>
</dbReference>
<dbReference type="CDD" id="cd07085">
    <property type="entry name" value="ALDH_F6_MMSDH"/>
    <property type="match status" value="1"/>
</dbReference>
<comment type="similarity">
    <text evidence="1">Belongs to the aldehyde dehydrogenase family.</text>
</comment>
<evidence type="ECO:0000256" key="3">
    <source>
        <dbReference type="ARBA" id="ARBA00023002"/>
    </source>
</evidence>
<accession>A0A835YMM3</accession>
<evidence type="ECO:0000256" key="1">
    <source>
        <dbReference type="ARBA" id="ARBA00009986"/>
    </source>
</evidence>
<dbReference type="OrthoDB" id="310895at2759"/>
<dbReference type="SUPFAM" id="SSF53720">
    <property type="entry name" value="ALDH-like"/>
    <property type="match status" value="1"/>
</dbReference>
<dbReference type="PANTHER" id="PTHR43866:SF3">
    <property type="entry name" value="METHYLMALONATE-SEMIALDEHYDE DEHYDROGENASE [ACYLATING], MITOCHONDRIAL"/>
    <property type="match status" value="1"/>
</dbReference>
<comment type="caution">
    <text evidence="6">The sequence shown here is derived from an EMBL/GenBank/DDBJ whole genome shotgun (WGS) entry which is preliminary data.</text>
</comment>
<dbReference type="EC" id="1.2.1.27" evidence="2"/>
<reference evidence="6" key="1">
    <citation type="submission" date="2021-02" db="EMBL/GenBank/DDBJ databases">
        <title>First Annotated Genome of the Yellow-green Alga Tribonema minus.</title>
        <authorList>
            <person name="Mahan K.M."/>
        </authorList>
    </citation>
    <scope>NUCLEOTIDE SEQUENCE</scope>
    <source>
        <strain evidence="6">UTEX B ZZ1240</strain>
    </source>
</reference>
<protein>
    <recommendedName>
        <fullName evidence="2">methylmalonate-semialdehyde dehydrogenase (CoA acylating)</fullName>
        <ecNumber evidence="2">1.2.1.27</ecNumber>
    </recommendedName>
</protein>